<organism evidence="3 4">
    <name type="scientific">Prauserella endophytica</name>
    <dbReference type="NCBI Taxonomy" id="1592324"/>
    <lineage>
        <taxon>Bacteria</taxon>
        <taxon>Bacillati</taxon>
        <taxon>Actinomycetota</taxon>
        <taxon>Actinomycetes</taxon>
        <taxon>Pseudonocardiales</taxon>
        <taxon>Pseudonocardiaceae</taxon>
        <taxon>Prauserella</taxon>
        <taxon>Prauserella coralliicola group</taxon>
    </lineage>
</organism>
<dbReference type="NCBIfam" id="TIGR00996">
    <property type="entry name" value="Mtu_fam_mce"/>
    <property type="match status" value="1"/>
</dbReference>
<feature type="domain" description="Mce/MlaD" evidence="1">
    <location>
        <begin position="38"/>
        <end position="109"/>
    </location>
</feature>
<dbReference type="PANTHER" id="PTHR33371">
    <property type="entry name" value="INTERMEMBRANE PHOSPHOLIPID TRANSPORT SYSTEM BINDING PROTEIN MLAD-RELATED"/>
    <property type="match status" value="1"/>
</dbReference>
<dbReference type="InterPro" id="IPR024516">
    <property type="entry name" value="Mce_C"/>
</dbReference>
<keyword evidence="4" id="KW-1185">Reference proteome</keyword>
<dbReference type="Proteomes" id="UP000309992">
    <property type="component" value="Unassembled WGS sequence"/>
</dbReference>
<dbReference type="InterPro" id="IPR003399">
    <property type="entry name" value="Mce/MlaD"/>
</dbReference>
<feature type="domain" description="Mammalian cell entry C-terminal" evidence="2">
    <location>
        <begin position="117"/>
        <end position="302"/>
    </location>
</feature>
<dbReference type="Pfam" id="PF02470">
    <property type="entry name" value="MlaD"/>
    <property type="match status" value="1"/>
</dbReference>
<dbReference type="RefSeq" id="WP_137094756.1">
    <property type="nucleotide sequence ID" value="NZ_SWMS01000004.1"/>
</dbReference>
<dbReference type="Pfam" id="PF11887">
    <property type="entry name" value="Mce4_CUP1"/>
    <property type="match status" value="1"/>
</dbReference>
<reference evidence="3 4" key="1">
    <citation type="journal article" date="2015" name="Antonie Van Leeuwenhoek">
        <title>Prauserella endophytica sp. nov., an endophytic actinobacterium isolated from Tamarix taklamakanensis.</title>
        <authorList>
            <person name="Liu J.M."/>
            <person name="Habden X."/>
            <person name="Guo L."/>
            <person name="Tuo L."/>
            <person name="Jiang Z.K."/>
            <person name="Liu S.W."/>
            <person name="Liu X.F."/>
            <person name="Chen L."/>
            <person name="Li R.F."/>
            <person name="Zhang Y.Q."/>
            <person name="Sun C.H."/>
        </authorList>
    </citation>
    <scope>NUCLEOTIDE SEQUENCE [LARGE SCALE GENOMIC DNA]</scope>
    <source>
        <strain evidence="3 4">CGMCC 4.7182</strain>
    </source>
</reference>
<proteinExistence type="predicted"/>
<dbReference type="PANTHER" id="PTHR33371:SF4">
    <property type="entry name" value="INTERMEMBRANE PHOSPHOLIPID TRANSPORT SYSTEM BINDING PROTEIN MLAD"/>
    <property type="match status" value="1"/>
</dbReference>
<evidence type="ECO:0000313" key="4">
    <source>
        <dbReference type="Proteomes" id="UP000309992"/>
    </source>
</evidence>
<dbReference type="InterPro" id="IPR052336">
    <property type="entry name" value="MlaD_Phospholipid_Transporter"/>
</dbReference>
<evidence type="ECO:0000259" key="1">
    <source>
        <dbReference type="Pfam" id="PF02470"/>
    </source>
</evidence>
<evidence type="ECO:0000259" key="2">
    <source>
        <dbReference type="Pfam" id="PF11887"/>
    </source>
</evidence>
<comment type="caution">
    <text evidence="3">The sequence shown here is derived from an EMBL/GenBank/DDBJ whole genome shotgun (WGS) entry which is preliminary data.</text>
</comment>
<dbReference type="EMBL" id="SWMS01000004">
    <property type="protein sequence ID" value="TKG71977.1"/>
    <property type="molecule type" value="Genomic_DNA"/>
</dbReference>
<dbReference type="InterPro" id="IPR005693">
    <property type="entry name" value="Mce"/>
</dbReference>
<protein>
    <submittedName>
        <fullName evidence="3">MCE family protein</fullName>
    </submittedName>
</protein>
<gene>
    <name evidence="3" type="ORF">FCN18_10905</name>
</gene>
<name>A0ABY2S7V2_9PSEU</name>
<sequence length="330" mass="34978">MTATRLRLRLTRVTTVLLVLGFAFAAGLWWVFADDGDKRVTAYFSRAVGVYPGSDVRVLGVRVGQVEQVTPRGERVEVTLTLAADAPVAEGTGAVVVAPSVVADRYVQLPALARGGPRLADGAVIPAERTATPVELDELYASLDSLVSALGPDGANADGALSDLLDTGADNLRGNGSALNQTIRDFADLSRTLSGSEDDLFATIEELARFTDVLAGNDGQVRQVTGQLAQVWETLSADREELSAALHTLGVALGEIQGFIRDNRAALQSNVGKLAETTQLLVNHRAELAEALDGVPLAVENAYNTFDPRSQTLQGRANLFEYLPLPRTGG</sequence>
<accession>A0ABY2S7V2</accession>
<evidence type="ECO:0000313" key="3">
    <source>
        <dbReference type="EMBL" id="TKG71977.1"/>
    </source>
</evidence>